<dbReference type="FunCoup" id="T1FMU7">
    <property type="interactions" value="1586"/>
</dbReference>
<dbReference type="KEGG" id="hro:HELRODRAFT_185462"/>
<evidence type="ECO:0008006" key="14">
    <source>
        <dbReference type="Google" id="ProtNLM"/>
    </source>
</evidence>
<evidence type="ECO:0000256" key="6">
    <source>
        <dbReference type="ARBA" id="ARBA00022787"/>
    </source>
</evidence>
<gene>
    <name evidence="12" type="primary">20210146</name>
    <name evidence="11" type="ORF">HELRODRAFT_185462</name>
</gene>
<evidence type="ECO:0000313" key="12">
    <source>
        <dbReference type="EnsemblMetazoa" id="HelroP185462"/>
    </source>
</evidence>
<keyword evidence="7" id="KW-0406">Ion transport</keyword>
<evidence type="ECO:0000256" key="3">
    <source>
        <dbReference type="ARBA" id="ARBA00022448"/>
    </source>
</evidence>
<dbReference type="CDD" id="cd07306">
    <property type="entry name" value="Porin3_VDAC"/>
    <property type="match status" value="1"/>
</dbReference>
<sequence length="284" mass="30783">MAPPSFADLGKSARDLFSKGFHFGFFKVEAKTKTNGGVEFTTGGSSSHDTGLFSGSLESKYKWKEHGATLKETWSTDNALAGELTVEDQLLEGLKLGFETKLFIASGKKSGKVKTAYKNDLVHTTLDFDVMTYGLLGSIVFGHNGFLGGFQLNYDANKLVDKSLMSQSNVAIGYSKDDLDLFVGVKGCNEYSSSVFHKIHDDLETGIHLSWLSGTNETAFGFGAKYNIDRDATIKAKVDNSSRVGLSYQQKLRPGVTLTLSTLVEGKTFTAGGHKFGCALEFEA</sequence>
<evidence type="ECO:0000256" key="7">
    <source>
        <dbReference type="ARBA" id="ARBA00023065"/>
    </source>
</evidence>
<evidence type="ECO:0000313" key="13">
    <source>
        <dbReference type="Proteomes" id="UP000015101"/>
    </source>
</evidence>
<evidence type="ECO:0000256" key="1">
    <source>
        <dbReference type="ARBA" id="ARBA00004294"/>
    </source>
</evidence>
<dbReference type="HOGENOM" id="CLU_044399_2_0_1"/>
<dbReference type="OrthoDB" id="7827681at2759"/>
<dbReference type="PANTHER" id="PTHR11743:SF70">
    <property type="entry name" value="GH26960P-RELATED"/>
    <property type="match status" value="1"/>
</dbReference>
<dbReference type="Proteomes" id="UP000015101">
    <property type="component" value="Unassembled WGS sequence"/>
</dbReference>
<dbReference type="RefSeq" id="XP_009014688.1">
    <property type="nucleotide sequence ID" value="XM_009016440.1"/>
</dbReference>
<evidence type="ECO:0000256" key="4">
    <source>
        <dbReference type="ARBA" id="ARBA00022452"/>
    </source>
</evidence>
<keyword evidence="6" id="KW-1000">Mitochondrion outer membrane</keyword>
<evidence type="ECO:0000313" key="11">
    <source>
        <dbReference type="EMBL" id="ESO07310.1"/>
    </source>
</evidence>
<organism evidence="12 13">
    <name type="scientific">Helobdella robusta</name>
    <name type="common">Californian leech</name>
    <dbReference type="NCBI Taxonomy" id="6412"/>
    <lineage>
        <taxon>Eukaryota</taxon>
        <taxon>Metazoa</taxon>
        <taxon>Spiralia</taxon>
        <taxon>Lophotrochozoa</taxon>
        <taxon>Annelida</taxon>
        <taxon>Clitellata</taxon>
        <taxon>Hirudinea</taxon>
        <taxon>Rhynchobdellida</taxon>
        <taxon>Glossiphoniidae</taxon>
        <taxon>Helobdella</taxon>
    </lineage>
</organism>
<dbReference type="InParanoid" id="T1FMU7"/>
<evidence type="ECO:0000256" key="10">
    <source>
        <dbReference type="ARBA" id="ARBA00023136"/>
    </source>
</evidence>
<dbReference type="Pfam" id="PF01459">
    <property type="entry name" value="Porin_3"/>
    <property type="match status" value="1"/>
</dbReference>
<comment type="subcellular location">
    <subcellularLocation>
        <location evidence="1">Mitochondrion outer membrane</location>
    </subcellularLocation>
</comment>
<dbReference type="GO" id="GO:0015288">
    <property type="term" value="F:porin activity"/>
    <property type="evidence" value="ECO:0007669"/>
    <property type="project" value="UniProtKB-KW"/>
</dbReference>
<name>T1FMU7_HELRO</name>
<keyword evidence="9" id="KW-0496">Mitochondrion</keyword>
<proteinExistence type="inferred from homology"/>
<reference evidence="11 13" key="2">
    <citation type="journal article" date="2013" name="Nature">
        <title>Insights into bilaterian evolution from three spiralian genomes.</title>
        <authorList>
            <person name="Simakov O."/>
            <person name="Marletaz F."/>
            <person name="Cho S.J."/>
            <person name="Edsinger-Gonzales E."/>
            <person name="Havlak P."/>
            <person name="Hellsten U."/>
            <person name="Kuo D.H."/>
            <person name="Larsson T."/>
            <person name="Lv J."/>
            <person name="Arendt D."/>
            <person name="Savage R."/>
            <person name="Osoegawa K."/>
            <person name="de Jong P."/>
            <person name="Grimwood J."/>
            <person name="Chapman J.A."/>
            <person name="Shapiro H."/>
            <person name="Aerts A."/>
            <person name="Otillar R.P."/>
            <person name="Terry A.Y."/>
            <person name="Boore J.L."/>
            <person name="Grigoriev I.V."/>
            <person name="Lindberg D.R."/>
            <person name="Seaver E.C."/>
            <person name="Weisblat D.A."/>
            <person name="Putnam N.H."/>
            <person name="Rokhsar D.S."/>
        </authorList>
    </citation>
    <scope>NUCLEOTIDE SEQUENCE</scope>
</reference>
<reference evidence="13" key="1">
    <citation type="submission" date="2012-12" db="EMBL/GenBank/DDBJ databases">
        <authorList>
            <person name="Hellsten U."/>
            <person name="Grimwood J."/>
            <person name="Chapman J.A."/>
            <person name="Shapiro H."/>
            <person name="Aerts A."/>
            <person name="Otillar R.P."/>
            <person name="Terry A.Y."/>
            <person name="Boore J.L."/>
            <person name="Simakov O."/>
            <person name="Marletaz F."/>
            <person name="Cho S.-J."/>
            <person name="Edsinger-Gonzales E."/>
            <person name="Havlak P."/>
            <person name="Kuo D.-H."/>
            <person name="Larsson T."/>
            <person name="Lv J."/>
            <person name="Arendt D."/>
            <person name="Savage R."/>
            <person name="Osoegawa K."/>
            <person name="de Jong P."/>
            <person name="Lindberg D.R."/>
            <person name="Seaver E.C."/>
            <person name="Weisblat D.A."/>
            <person name="Putnam N.H."/>
            <person name="Grigoriev I.V."/>
            <person name="Rokhsar D.S."/>
        </authorList>
    </citation>
    <scope>NUCLEOTIDE SEQUENCE</scope>
</reference>
<evidence type="ECO:0000256" key="8">
    <source>
        <dbReference type="ARBA" id="ARBA00023114"/>
    </source>
</evidence>
<keyword evidence="8" id="KW-0626">Porin</keyword>
<dbReference type="Gene3D" id="2.40.160.10">
    <property type="entry name" value="Porin"/>
    <property type="match status" value="1"/>
</dbReference>
<dbReference type="AlphaFoldDB" id="T1FMU7"/>
<dbReference type="OMA" id="KPCCSHE"/>
<keyword evidence="4" id="KW-1134">Transmembrane beta strand</keyword>
<evidence type="ECO:0000256" key="9">
    <source>
        <dbReference type="ARBA" id="ARBA00023128"/>
    </source>
</evidence>
<dbReference type="GeneID" id="20210146"/>
<dbReference type="FunFam" id="2.40.160.10:FF:000001">
    <property type="entry name" value="Voltage-dependent anion-selective channel protein 2"/>
    <property type="match status" value="1"/>
</dbReference>
<dbReference type="GO" id="GO:0005741">
    <property type="term" value="C:mitochondrial outer membrane"/>
    <property type="evidence" value="ECO:0000318"/>
    <property type="project" value="GO_Central"/>
</dbReference>
<dbReference type="PANTHER" id="PTHR11743">
    <property type="entry name" value="VOLTAGE-DEPENDENT ANION-SELECTIVE CHANNEL"/>
    <property type="match status" value="1"/>
</dbReference>
<dbReference type="EMBL" id="KB096222">
    <property type="protein sequence ID" value="ESO07310.1"/>
    <property type="molecule type" value="Genomic_DNA"/>
</dbReference>
<dbReference type="EnsemblMetazoa" id="HelroT185462">
    <property type="protein sequence ID" value="HelroP185462"/>
    <property type="gene ID" value="HelroG185462"/>
</dbReference>
<evidence type="ECO:0000256" key="5">
    <source>
        <dbReference type="ARBA" id="ARBA00022692"/>
    </source>
</evidence>
<dbReference type="eggNOG" id="KOG3126">
    <property type="taxonomic scope" value="Eukaryota"/>
</dbReference>
<keyword evidence="5" id="KW-0812">Transmembrane</keyword>
<reference evidence="12" key="3">
    <citation type="submission" date="2015-06" db="UniProtKB">
        <authorList>
            <consortium name="EnsemblMetazoa"/>
        </authorList>
    </citation>
    <scope>IDENTIFICATION</scope>
</reference>
<accession>T1FMU7</accession>
<dbReference type="GO" id="GO:0046930">
    <property type="term" value="C:pore complex"/>
    <property type="evidence" value="ECO:0007669"/>
    <property type="project" value="UniProtKB-KW"/>
</dbReference>
<dbReference type="GO" id="GO:0008308">
    <property type="term" value="F:voltage-gated monoatomic anion channel activity"/>
    <property type="evidence" value="ECO:0000318"/>
    <property type="project" value="GO_Central"/>
</dbReference>
<dbReference type="STRING" id="6412.T1FMU7"/>
<keyword evidence="13" id="KW-1185">Reference proteome</keyword>
<dbReference type="InterPro" id="IPR023614">
    <property type="entry name" value="Porin_dom_sf"/>
</dbReference>
<dbReference type="PRINTS" id="PR00185">
    <property type="entry name" value="EUKARYTPORIN"/>
</dbReference>
<keyword evidence="3" id="KW-0813">Transport</keyword>
<comment type="similarity">
    <text evidence="2">Belongs to the eukaryotic mitochondrial porin family.</text>
</comment>
<dbReference type="InterPro" id="IPR027246">
    <property type="entry name" value="Porin_Euk/Tom40"/>
</dbReference>
<dbReference type="CTD" id="20210146"/>
<keyword evidence="10" id="KW-0472">Membrane</keyword>
<protein>
    <recommendedName>
        <fullName evidence="14">Voltage-dependent anion-selective channel protein 3</fullName>
    </recommendedName>
</protein>
<dbReference type="EMBL" id="AMQM01003628">
    <property type="status" value="NOT_ANNOTATED_CDS"/>
    <property type="molecule type" value="Genomic_DNA"/>
</dbReference>
<dbReference type="InterPro" id="IPR001925">
    <property type="entry name" value="Porin_Euk"/>
</dbReference>
<evidence type="ECO:0000256" key="2">
    <source>
        <dbReference type="ARBA" id="ARBA00007780"/>
    </source>
</evidence>